<evidence type="ECO:0000313" key="11">
    <source>
        <dbReference type="EMBL" id="TDP58906.1"/>
    </source>
</evidence>
<evidence type="ECO:0000313" key="12">
    <source>
        <dbReference type="Proteomes" id="UP000295361"/>
    </source>
</evidence>
<name>A0A4R6QAG6_9BURK</name>
<dbReference type="Gene3D" id="3.30.565.10">
    <property type="entry name" value="Histidine kinase-like ATPase, C-terminal domain"/>
    <property type="match status" value="1"/>
</dbReference>
<evidence type="ECO:0000256" key="5">
    <source>
        <dbReference type="ARBA" id="ARBA00022679"/>
    </source>
</evidence>
<evidence type="ECO:0000256" key="9">
    <source>
        <dbReference type="ARBA" id="ARBA00023136"/>
    </source>
</evidence>
<dbReference type="GO" id="GO:0004673">
    <property type="term" value="F:protein histidine kinase activity"/>
    <property type="evidence" value="ECO:0007669"/>
    <property type="project" value="UniProtKB-EC"/>
</dbReference>
<dbReference type="EMBL" id="SNXS01000020">
    <property type="protein sequence ID" value="TDP58906.1"/>
    <property type="molecule type" value="Genomic_DNA"/>
</dbReference>
<dbReference type="PRINTS" id="PR00344">
    <property type="entry name" value="BCTRLSENSOR"/>
</dbReference>
<dbReference type="EC" id="2.7.13.3" evidence="3"/>
<evidence type="ECO:0000259" key="10">
    <source>
        <dbReference type="PROSITE" id="PS50109"/>
    </source>
</evidence>
<gene>
    <name evidence="11" type="ORF">DES47_1204</name>
</gene>
<keyword evidence="9" id="KW-0472">Membrane</keyword>
<dbReference type="InterPro" id="IPR004358">
    <property type="entry name" value="Sig_transdc_His_kin-like_C"/>
</dbReference>
<keyword evidence="4" id="KW-0597">Phosphoprotein</keyword>
<dbReference type="PANTHER" id="PTHR45436">
    <property type="entry name" value="SENSOR HISTIDINE KINASE YKOH"/>
    <property type="match status" value="1"/>
</dbReference>
<dbReference type="InParanoid" id="A0A4R6QAG6"/>
<dbReference type="SMART" id="SM00387">
    <property type="entry name" value="HATPase_c"/>
    <property type="match status" value="1"/>
</dbReference>
<feature type="domain" description="Histidine kinase" evidence="10">
    <location>
        <begin position="1"/>
        <end position="153"/>
    </location>
</feature>
<proteinExistence type="predicted"/>
<comment type="subcellular location">
    <subcellularLocation>
        <location evidence="2">Membrane</location>
    </subcellularLocation>
</comment>
<dbReference type="PROSITE" id="PS50109">
    <property type="entry name" value="HIS_KIN"/>
    <property type="match status" value="1"/>
</dbReference>
<dbReference type="Proteomes" id="UP000295361">
    <property type="component" value="Unassembled WGS sequence"/>
</dbReference>
<evidence type="ECO:0000256" key="1">
    <source>
        <dbReference type="ARBA" id="ARBA00000085"/>
    </source>
</evidence>
<evidence type="ECO:0000256" key="2">
    <source>
        <dbReference type="ARBA" id="ARBA00004370"/>
    </source>
</evidence>
<organism evidence="11 12">
    <name type="scientific">Roseateles toxinivorans</name>
    <dbReference type="NCBI Taxonomy" id="270368"/>
    <lineage>
        <taxon>Bacteria</taxon>
        <taxon>Pseudomonadati</taxon>
        <taxon>Pseudomonadota</taxon>
        <taxon>Betaproteobacteria</taxon>
        <taxon>Burkholderiales</taxon>
        <taxon>Sphaerotilaceae</taxon>
        <taxon>Roseateles</taxon>
    </lineage>
</organism>
<keyword evidence="8" id="KW-1133">Transmembrane helix</keyword>
<dbReference type="AlphaFoldDB" id="A0A4R6QAG6"/>
<evidence type="ECO:0000256" key="3">
    <source>
        <dbReference type="ARBA" id="ARBA00012438"/>
    </source>
</evidence>
<evidence type="ECO:0000256" key="4">
    <source>
        <dbReference type="ARBA" id="ARBA00022553"/>
    </source>
</evidence>
<comment type="caution">
    <text evidence="11">The sequence shown here is derived from an EMBL/GenBank/DDBJ whole genome shotgun (WGS) entry which is preliminary data.</text>
</comment>
<sequence>MQVDRLYAETAPVVQELNALLAALARPRGIELSLQAPDSLTWALDRSGFCSVINNLVDNAIRYTPAGGRVEVLLQVESSALELRVRDNGRGIAPAQRERVFERFYRVPGSSEQGTGLGLAIVKRIAEREGAALDFVDGLDGRGVGLMLRYLAA</sequence>
<accession>A0A4R6QAG6</accession>
<evidence type="ECO:0000256" key="8">
    <source>
        <dbReference type="ARBA" id="ARBA00022989"/>
    </source>
</evidence>
<dbReference type="PANTHER" id="PTHR45436:SF5">
    <property type="entry name" value="SENSOR HISTIDINE KINASE TRCS"/>
    <property type="match status" value="1"/>
</dbReference>
<protein>
    <recommendedName>
        <fullName evidence="3">histidine kinase</fullName>
        <ecNumber evidence="3">2.7.13.3</ecNumber>
    </recommendedName>
</protein>
<dbReference type="InterPro" id="IPR003594">
    <property type="entry name" value="HATPase_dom"/>
</dbReference>
<dbReference type="InterPro" id="IPR050428">
    <property type="entry name" value="TCS_sensor_his_kinase"/>
</dbReference>
<dbReference type="InterPro" id="IPR036890">
    <property type="entry name" value="HATPase_C_sf"/>
</dbReference>
<reference evidence="11 12" key="1">
    <citation type="submission" date="2019-03" db="EMBL/GenBank/DDBJ databases">
        <title>Genomic Encyclopedia of Type Strains, Phase IV (KMG-IV): sequencing the most valuable type-strain genomes for metagenomic binning, comparative biology and taxonomic classification.</title>
        <authorList>
            <person name="Goeker M."/>
        </authorList>
    </citation>
    <scope>NUCLEOTIDE SEQUENCE [LARGE SCALE GENOMIC DNA]</scope>
    <source>
        <strain evidence="11 12">DSM 16998</strain>
    </source>
</reference>
<dbReference type="GO" id="GO:0000160">
    <property type="term" value="P:phosphorelay signal transduction system"/>
    <property type="evidence" value="ECO:0007669"/>
    <property type="project" value="TreeGrafter"/>
</dbReference>
<evidence type="ECO:0000256" key="7">
    <source>
        <dbReference type="ARBA" id="ARBA00022777"/>
    </source>
</evidence>
<keyword evidence="12" id="KW-1185">Reference proteome</keyword>
<dbReference type="SUPFAM" id="SSF55874">
    <property type="entry name" value="ATPase domain of HSP90 chaperone/DNA topoisomerase II/histidine kinase"/>
    <property type="match status" value="1"/>
</dbReference>
<dbReference type="InterPro" id="IPR005467">
    <property type="entry name" value="His_kinase_dom"/>
</dbReference>
<dbReference type="GO" id="GO:0005886">
    <property type="term" value="C:plasma membrane"/>
    <property type="evidence" value="ECO:0007669"/>
    <property type="project" value="TreeGrafter"/>
</dbReference>
<comment type="catalytic activity">
    <reaction evidence="1">
        <text>ATP + protein L-histidine = ADP + protein N-phospho-L-histidine.</text>
        <dbReference type="EC" id="2.7.13.3"/>
    </reaction>
</comment>
<dbReference type="Pfam" id="PF02518">
    <property type="entry name" value="HATPase_c"/>
    <property type="match status" value="1"/>
</dbReference>
<keyword evidence="7 11" id="KW-0418">Kinase</keyword>
<keyword evidence="5" id="KW-0808">Transferase</keyword>
<evidence type="ECO:0000256" key="6">
    <source>
        <dbReference type="ARBA" id="ARBA00022692"/>
    </source>
</evidence>
<keyword evidence="6" id="KW-0812">Transmembrane</keyword>